<protein>
    <submittedName>
        <fullName evidence="2">Uncharacterized protein</fullName>
    </submittedName>
</protein>
<keyword evidence="1" id="KW-0812">Transmembrane</keyword>
<feature type="transmembrane region" description="Helical" evidence="1">
    <location>
        <begin position="44"/>
        <end position="62"/>
    </location>
</feature>
<keyword evidence="1" id="KW-1133">Transmembrane helix</keyword>
<dbReference type="EMBL" id="LACH01000073">
    <property type="protein sequence ID" value="KJZ61685.1"/>
    <property type="molecule type" value="Genomic_DNA"/>
</dbReference>
<organism evidence="2 3">
    <name type="scientific">Pseudomonas fluorescens</name>
    <dbReference type="NCBI Taxonomy" id="294"/>
    <lineage>
        <taxon>Bacteria</taxon>
        <taxon>Pseudomonadati</taxon>
        <taxon>Pseudomonadota</taxon>
        <taxon>Gammaproteobacteria</taxon>
        <taxon>Pseudomonadales</taxon>
        <taxon>Pseudomonadaceae</taxon>
        <taxon>Pseudomonas</taxon>
    </lineage>
</organism>
<name>A0A0F4UZI8_PSEFL</name>
<dbReference type="Proteomes" id="UP000033400">
    <property type="component" value="Unassembled WGS sequence"/>
</dbReference>
<dbReference type="AlphaFoldDB" id="A0A0F4UZI8"/>
<evidence type="ECO:0000313" key="2">
    <source>
        <dbReference type="EMBL" id="KJZ61685.1"/>
    </source>
</evidence>
<evidence type="ECO:0000313" key="3">
    <source>
        <dbReference type="Proteomes" id="UP000033400"/>
    </source>
</evidence>
<accession>A0A0F4UZI8</accession>
<gene>
    <name evidence="2" type="ORF">VD17_28075</name>
</gene>
<dbReference type="Pfam" id="PF25612">
    <property type="entry name" value="DUF7940"/>
    <property type="match status" value="1"/>
</dbReference>
<dbReference type="OrthoDB" id="6905582at2"/>
<sequence>MPLINNWRRSYRLYSIQIGLVIALIGLAQLDLLPLWQTQLSPKAYAALNSALAILLFVARLIKQGPDQPALR</sequence>
<evidence type="ECO:0000256" key="1">
    <source>
        <dbReference type="SAM" id="Phobius"/>
    </source>
</evidence>
<comment type="caution">
    <text evidence="2">The sequence shown here is derived from an EMBL/GenBank/DDBJ whole genome shotgun (WGS) entry which is preliminary data.</text>
</comment>
<dbReference type="RefSeq" id="WP_046056671.1">
    <property type="nucleotide sequence ID" value="NZ_LACH01000073.1"/>
</dbReference>
<feature type="transmembrane region" description="Helical" evidence="1">
    <location>
        <begin position="12"/>
        <end position="32"/>
    </location>
</feature>
<reference evidence="2 3" key="1">
    <citation type="submission" date="2015-03" db="EMBL/GenBank/DDBJ databases">
        <title>Comparative genomics of Pseudomonas insights into diversity of traits involved in vanlence and defense.</title>
        <authorList>
            <person name="Qin Y."/>
        </authorList>
    </citation>
    <scope>NUCLEOTIDE SEQUENCE [LARGE SCALE GENOMIC DNA]</scope>
    <source>
        <strain evidence="2 3">H24</strain>
    </source>
</reference>
<dbReference type="PATRIC" id="fig|294.133.peg.5656"/>
<keyword evidence="1" id="KW-0472">Membrane</keyword>
<dbReference type="InterPro" id="IPR057700">
    <property type="entry name" value="DUF7940"/>
</dbReference>
<proteinExistence type="predicted"/>